<comment type="caution">
    <text evidence="4">The sequence shown here is derived from an EMBL/GenBank/DDBJ whole genome shotgun (WGS) entry which is preliminary data.</text>
</comment>
<evidence type="ECO:0000313" key="4">
    <source>
        <dbReference type="EMBL" id="GMG54891.1"/>
    </source>
</evidence>
<gene>
    <name evidence="4" type="ORF">Aory05_001310900</name>
</gene>
<protein>
    <submittedName>
        <fullName evidence="4">Unnamed protein product</fullName>
    </submittedName>
</protein>
<feature type="domain" description="Plastocyanin-like" evidence="3">
    <location>
        <begin position="45"/>
        <end position="94"/>
    </location>
</feature>
<dbReference type="InterPro" id="IPR011707">
    <property type="entry name" value="Cu-oxidase-like_N"/>
</dbReference>
<keyword evidence="5" id="KW-1185">Reference proteome</keyword>
<reference evidence="4" key="1">
    <citation type="submission" date="2023-04" db="EMBL/GenBank/DDBJ databases">
        <title>Aspergillus oryzae var. brunneus NBRC 4377.</title>
        <authorList>
            <person name="Ichikawa N."/>
            <person name="Sato H."/>
            <person name="Tonouchi N."/>
        </authorList>
    </citation>
    <scope>NUCLEOTIDE SEQUENCE</scope>
    <source>
        <strain evidence="4">NBRC 4377</strain>
    </source>
</reference>
<dbReference type="EMBL" id="BSYB01000101">
    <property type="protein sequence ID" value="GMG54891.1"/>
    <property type="molecule type" value="Genomic_DNA"/>
</dbReference>
<dbReference type="Proteomes" id="UP001165189">
    <property type="component" value="Unassembled WGS sequence"/>
</dbReference>
<sequence>MMGLLCPRLRGILHTLSLVLGLVTATQGHLVLHDDSFQPDHILRVTAQDVNQACMDRYSVLINGSLPGPQLNIQEGKVNWIRVYNDMEDLNVTMVRD</sequence>
<feature type="signal peptide" evidence="2">
    <location>
        <begin position="1"/>
        <end position="28"/>
    </location>
</feature>
<comment type="similarity">
    <text evidence="1">Belongs to the multicopper oxidase family.</text>
</comment>
<dbReference type="Pfam" id="PF07732">
    <property type="entry name" value="Cu-oxidase_3"/>
    <property type="match status" value="1"/>
</dbReference>
<evidence type="ECO:0000256" key="2">
    <source>
        <dbReference type="SAM" id="SignalP"/>
    </source>
</evidence>
<accession>A0ABQ6L9Z5</accession>
<dbReference type="Gene3D" id="2.60.40.420">
    <property type="entry name" value="Cupredoxins - blue copper proteins"/>
    <property type="match status" value="1"/>
</dbReference>
<proteinExistence type="inferred from homology"/>
<name>A0ABQ6L9Z5_ASPOZ</name>
<organism evidence="4 5">
    <name type="scientific">Aspergillus oryzae var. brunneus</name>
    <dbReference type="NCBI Taxonomy" id="332754"/>
    <lineage>
        <taxon>Eukaryota</taxon>
        <taxon>Fungi</taxon>
        <taxon>Dikarya</taxon>
        <taxon>Ascomycota</taxon>
        <taxon>Pezizomycotina</taxon>
        <taxon>Eurotiomycetes</taxon>
        <taxon>Eurotiomycetidae</taxon>
        <taxon>Eurotiales</taxon>
        <taxon>Aspergillaceae</taxon>
        <taxon>Aspergillus</taxon>
        <taxon>Aspergillus subgen. Circumdati</taxon>
    </lineage>
</organism>
<evidence type="ECO:0000259" key="3">
    <source>
        <dbReference type="Pfam" id="PF07732"/>
    </source>
</evidence>
<dbReference type="SUPFAM" id="SSF49503">
    <property type="entry name" value="Cupredoxins"/>
    <property type="match status" value="1"/>
</dbReference>
<evidence type="ECO:0000313" key="5">
    <source>
        <dbReference type="Proteomes" id="UP001165189"/>
    </source>
</evidence>
<feature type="chain" id="PRO_5045788203" evidence="2">
    <location>
        <begin position="29"/>
        <end position="97"/>
    </location>
</feature>
<dbReference type="InterPro" id="IPR008972">
    <property type="entry name" value="Cupredoxin"/>
</dbReference>
<keyword evidence="2" id="KW-0732">Signal</keyword>
<evidence type="ECO:0000256" key="1">
    <source>
        <dbReference type="ARBA" id="ARBA00010609"/>
    </source>
</evidence>